<dbReference type="GO" id="GO:0009737">
    <property type="term" value="P:response to abscisic acid"/>
    <property type="evidence" value="ECO:0007669"/>
    <property type="project" value="InterPro"/>
</dbReference>
<dbReference type="PANTHER" id="PTHR33836">
    <property type="entry name" value="LOW-TEMPERATURE-INDUCED 65 KDA PROTEIN-RELATED"/>
    <property type="match status" value="1"/>
</dbReference>
<gene>
    <name evidence="3" type="ORF">H6P81_007514</name>
</gene>
<evidence type="ECO:0000256" key="1">
    <source>
        <dbReference type="SAM" id="MobiDB-lite"/>
    </source>
</evidence>
<feature type="region of interest" description="Disordered" evidence="1">
    <location>
        <begin position="1"/>
        <end position="59"/>
    </location>
</feature>
<accession>A0AAV7F0H3</accession>
<evidence type="ECO:0000313" key="3">
    <source>
        <dbReference type="EMBL" id="KAG9454610.1"/>
    </source>
</evidence>
<proteinExistence type="predicted"/>
<dbReference type="InterPro" id="IPR037491">
    <property type="entry name" value="LTI78/LTI65"/>
</dbReference>
<evidence type="ECO:0000313" key="4">
    <source>
        <dbReference type="Proteomes" id="UP000825729"/>
    </source>
</evidence>
<comment type="caution">
    <text evidence="3">The sequence shown here is derived from an EMBL/GenBank/DDBJ whole genome shotgun (WGS) entry which is preliminary data.</text>
</comment>
<dbReference type="Pfam" id="PF23403">
    <property type="entry name" value="LTI65_LTI78_N"/>
    <property type="match status" value="1"/>
</dbReference>
<dbReference type="InterPro" id="IPR056605">
    <property type="entry name" value="LTI65_LTI78_N"/>
</dbReference>
<dbReference type="EMBL" id="JAINDJ010000003">
    <property type="protein sequence ID" value="KAG9454610.1"/>
    <property type="molecule type" value="Genomic_DNA"/>
</dbReference>
<feature type="compositionally biased region" description="Basic and acidic residues" evidence="1">
    <location>
        <begin position="38"/>
        <end position="50"/>
    </location>
</feature>
<dbReference type="PANTHER" id="PTHR33836:SF7">
    <property type="entry name" value="LOW-TEMPERATURE-INDUCED PROTEIN"/>
    <property type="match status" value="1"/>
</dbReference>
<dbReference type="Proteomes" id="UP000825729">
    <property type="component" value="Unassembled WGS sequence"/>
</dbReference>
<reference evidence="3 4" key="1">
    <citation type="submission" date="2021-07" db="EMBL/GenBank/DDBJ databases">
        <title>The Aristolochia fimbriata genome: insights into angiosperm evolution, floral development and chemical biosynthesis.</title>
        <authorList>
            <person name="Jiao Y."/>
        </authorList>
    </citation>
    <scope>NUCLEOTIDE SEQUENCE [LARGE SCALE GENOMIC DNA]</scope>
    <source>
        <strain evidence="3">IBCAS-2021</strain>
        <tissue evidence="3">Leaf</tissue>
    </source>
</reference>
<dbReference type="AlphaFoldDB" id="A0AAV7F0H3"/>
<name>A0AAV7F0H3_ARIFI</name>
<feature type="domain" description="LTI65/LTI78 N-terminal" evidence="2">
    <location>
        <begin position="49"/>
        <end position="113"/>
    </location>
</feature>
<sequence length="270" mass="30403">MAQMVRMVDGHAGERHSSAGREEMHGRLHSTMAPSLDKSFDHEEDHDHDHHAKKSVLAKVKEKARKWKQVLAKRRHGHDHDNSNATPAWGVSLDEDEELEDPYYHGAPMYETELVTDTYKDAPTHHETPPALSETEKRRMCLPESVTTGPATAAERRAEDFRMNRSKTLYETMAADRRSLLLGESSKTFTKSVSDISGTKSREDMITDASTNTDQNYKTTQGLASTVTQILGPAYAMVADATHLVASKSKQRPPPSPIRIIKQHRVWRQP</sequence>
<organism evidence="3 4">
    <name type="scientific">Aristolochia fimbriata</name>
    <name type="common">White veined hardy Dutchman's pipe vine</name>
    <dbReference type="NCBI Taxonomy" id="158543"/>
    <lineage>
        <taxon>Eukaryota</taxon>
        <taxon>Viridiplantae</taxon>
        <taxon>Streptophyta</taxon>
        <taxon>Embryophyta</taxon>
        <taxon>Tracheophyta</taxon>
        <taxon>Spermatophyta</taxon>
        <taxon>Magnoliopsida</taxon>
        <taxon>Magnoliidae</taxon>
        <taxon>Piperales</taxon>
        <taxon>Aristolochiaceae</taxon>
        <taxon>Aristolochia</taxon>
    </lineage>
</organism>
<feature type="compositionally biased region" description="Basic and acidic residues" evidence="1">
    <location>
        <begin position="8"/>
        <end position="26"/>
    </location>
</feature>
<protein>
    <recommendedName>
        <fullName evidence="2">LTI65/LTI78 N-terminal domain-containing protein</fullName>
    </recommendedName>
</protein>
<keyword evidence="4" id="KW-1185">Reference proteome</keyword>
<evidence type="ECO:0000259" key="2">
    <source>
        <dbReference type="Pfam" id="PF23403"/>
    </source>
</evidence>